<dbReference type="AlphaFoldDB" id="V9FWD8"/>
<proteinExistence type="predicted"/>
<comment type="caution">
    <text evidence="2">The sequence shown here is derived from an EMBL/GenBank/DDBJ whole genome shotgun (WGS) entry which is preliminary data.</text>
</comment>
<dbReference type="EMBL" id="ANIZ01000246">
    <property type="protein sequence ID" value="ETI55820.1"/>
    <property type="molecule type" value="Genomic_DNA"/>
</dbReference>
<feature type="region of interest" description="Disordered" evidence="1">
    <location>
        <begin position="1"/>
        <end position="60"/>
    </location>
</feature>
<sequence length="60" mass="6825">MRTEVSYEDNDTQEGNHKATRQPERSIRPPSDDHSVKSTSPGHCTPWAITSTHPPRLTRQ</sequence>
<dbReference type="HOGENOM" id="CLU_2946689_0_0_1"/>
<evidence type="ECO:0000313" key="2">
    <source>
        <dbReference type="EMBL" id="ETI55820.1"/>
    </source>
</evidence>
<protein>
    <submittedName>
        <fullName evidence="2">Uncharacterized protein</fullName>
    </submittedName>
</protein>
<feature type="compositionally biased region" description="Basic and acidic residues" evidence="1">
    <location>
        <begin position="14"/>
        <end position="36"/>
    </location>
</feature>
<feature type="compositionally biased region" description="Acidic residues" evidence="1">
    <location>
        <begin position="1"/>
        <end position="12"/>
    </location>
</feature>
<organism evidence="2 3">
    <name type="scientific">Phytophthora nicotianae P1569</name>
    <dbReference type="NCBI Taxonomy" id="1317065"/>
    <lineage>
        <taxon>Eukaryota</taxon>
        <taxon>Sar</taxon>
        <taxon>Stramenopiles</taxon>
        <taxon>Oomycota</taxon>
        <taxon>Peronosporomycetes</taxon>
        <taxon>Peronosporales</taxon>
        <taxon>Peronosporaceae</taxon>
        <taxon>Phytophthora</taxon>
    </lineage>
</organism>
<accession>V9FWD8</accession>
<keyword evidence="3" id="KW-1185">Reference proteome</keyword>
<evidence type="ECO:0000256" key="1">
    <source>
        <dbReference type="SAM" id="MobiDB-lite"/>
    </source>
</evidence>
<feature type="compositionally biased region" description="Polar residues" evidence="1">
    <location>
        <begin position="37"/>
        <end position="53"/>
    </location>
</feature>
<dbReference type="Proteomes" id="UP000018721">
    <property type="component" value="Unassembled WGS sequence"/>
</dbReference>
<name>V9FWD8_PHYNI</name>
<reference evidence="2 3" key="1">
    <citation type="submission" date="2013-11" db="EMBL/GenBank/DDBJ databases">
        <title>The Genome Sequence of Phytophthora parasitica P1569.</title>
        <authorList>
            <consortium name="The Broad Institute Genomics Platform"/>
            <person name="Russ C."/>
            <person name="Tyler B."/>
            <person name="Panabieres F."/>
            <person name="Shan W."/>
            <person name="Tripathy S."/>
            <person name="Grunwald N."/>
            <person name="Machado M."/>
            <person name="Johnson C.S."/>
            <person name="Arredondo F."/>
            <person name="Hong C."/>
            <person name="Coffey M."/>
            <person name="Young S.K."/>
            <person name="Zeng Q."/>
            <person name="Gargeya S."/>
            <person name="Fitzgerald M."/>
            <person name="Abouelleil A."/>
            <person name="Alvarado L."/>
            <person name="Chapman S.B."/>
            <person name="Gainer-Dewar J."/>
            <person name="Goldberg J."/>
            <person name="Griggs A."/>
            <person name="Gujja S."/>
            <person name="Hansen M."/>
            <person name="Howarth C."/>
            <person name="Imamovic A."/>
            <person name="Ireland A."/>
            <person name="Larimer J."/>
            <person name="McCowan C."/>
            <person name="Murphy C."/>
            <person name="Pearson M."/>
            <person name="Poon T.W."/>
            <person name="Priest M."/>
            <person name="Roberts A."/>
            <person name="Saif S."/>
            <person name="Shea T."/>
            <person name="Sykes S."/>
            <person name="Wortman J."/>
            <person name="Nusbaum C."/>
            <person name="Birren B."/>
        </authorList>
    </citation>
    <scope>NUCLEOTIDE SEQUENCE [LARGE SCALE GENOMIC DNA]</scope>
    <source>
        <strain evidence="2 3">P1569</strain>
    </source>
</reference>
<evidence type="ECO:0000313" key="3">
    <source>
        <dbReference type="Proteomes" id="UP000018721"/>
    </source>
</evidence>
<gene>
    <name evidence="2" type="ORF">F443_01545</name>
</gene>